<dbReference type="Proteomes" id="UP000694580">
    <property type="component" value="Chromosome 15"/>
</dbReference>
<evidence type="ECO:0000256" key="12">
    <source>
        <dbReference type="SAM" id="Phobius"/>
    </source>
</evidence>
<comment type="subcellular location">
    <subcellularLocation>
        <location evidence="1">Cell membrane</location>
        <topology evidence="1">Multi-pass membrane protein</topology>
    </subcellularLocation>
</comment>
<feature type="transmembrane region" description="Helical" evidence="12">
    <location>
        <begin position="176"/>
        <end position="198"/>
    </location>
</feature>
<gene>
    <name evidence="13" type="primary">tmem182b</name>
</gene>
<evidence type="ECO:0000256" key="3">
    <source>
        <dbReference type="ARBA" id="ARBA00014600"/>
    </source>
</evidence>
<evidence type="ECO:0000256" key="10">
    <source>
        <dbReference type="ARBA" id="ARBA00023180"/>
    </source>
</evidence>
<keyword evidence="8 12" id="KW-1133">Transmembrane helix</keyword>
<evidence type="ECO:0000256" key="4">
    <source>
        <dbReference type="ARBA" id="ARBA00022475"/>
    </source>
</evidence>
<dbReference type="PANTHER" id="PTHR32012">
    <property type="entry name" value="TRANSMEMBRANE PROTEIN 182-RELATED"/>
    <property type="match status" value="1"/>
</dbReference>
<keyword evidence="7" id="KW-0732">Signal</keyword>
<name>A0AAY4E6Q3_9TELE</name>
<sequence length="286" mass="31499">MDRKTLMSPLSGPPGTTLAVAKFFAGFSGALGTLFLLSSFGTDYWSLAAESCEAGDQMIFPPWADAAEGRMEPGSALFYHEGLFWRCFFEGQAHKDFQKKFWITDQLSSKTCTHAYLFPKPLMAAHTVTDHDSAVVYREFWIAFIMLGIGAVVIGAFLGVGASACHCRALYKSGGVFFLMGGSIWLCVLVLYVVWFHATDTLEQHVLQQGAQICHSFHLSFCYGPSFMLAPVGIFFCLLAGLLFVLIARSMPDQRSGGNNGTAKDEKTSSQFYTSQTIEEVETEYV</sequence>
<dbReference type="GeneID" id="114765141"/>
<keyword evidence="14" id="KW-1185">Reference proteome</keyword>
<keyword evidence="4" id="KW-1003">Cell membrane</keyword>
<dbReference type="Pfam" id="PF13903">
    <property type="entry name" value="Claudin_2"/>
    <property type="match status" value="1"/>
</dbReference>
<reference evidence="13 14" key="1">
    <citation type="submission" date="2020-06" db="EMBL/GenBank/DDBJ databases">
        <authorList>
            <consortium name="Wellcome Sanger Institute Data Sharing"/>
        </authorList>
    </citation>
    <scope>NUCLEOTIDE SEQUENCE [LARGE SCALE GENOMIC DNA]</scope>
</reference>
<dbReference type="AlphaFoldDB" id="A0AAY4E6Q3"/>
<keyword evidence="5" id="KW-0517">Myogenesis</keyword>
<evidence type="ECO:0000256" key="5">
    <source>
        <dbReference type="ARBA" id="ARBA00022541"/>
    </source>
</evidence>
<evidence type="ECO:0000256" key="8">
    <source>
        <dbReference type="ARBA" id="ARBA00022989"/>
    </source>
</evidence>
<dbReference type="Ensembl" id="ENSDCDT00010063094.1">
    <property type="protein sequence ID" value="ENSDCDP00010052606.1"/>
    <property type="gene ID" value="ENSDCDG00010030724.1"/>
</dbReference>
<proteinExistence type="inferred from homology"/>
<dbReference type="RefSeq" id="XP_028811060.1">
    <property type="nucleotide sequence ID" value="XM_028955227.1"/>
</dbReference>
<dbReference type="InterPro" id="IPR026763">
    <property type="entry name" value="TMEM182"/>
</dbReference>
<evidence type="ECO:0000256" key="1">
    <source>
        <dbReference type="ARBA" id="ARBA00004651"/>
    </source>
</evidence>
<feature type="transmembrane region" description="Helical" evidence="12">
    <location>
        <begin position="20"/>
        <end position="40"/>
    </location>
</feature>
<dbReference type="Gene3D" id="1.20.140.150">
    <property type="match status" value="1"/>
</dbReference>
<evidence type="ECO:0000256" key="9">
    <source>
        <dbReference type="ARBA" id="ARBA00023136"/>
    </source>
</evidence>
<reference evidence="13" key="2">
    <citation type="submission" date="2025-08" db="UniProtKB">
        <authorList>
            <consortium name="Ensembl"/>
        </authorList>
    </citation>
    <scope>IDENTIFICATION</scope>
</reference>
<feature type="region of interest" description="Disordered" evidence="11">
    <location>
        <begin position="255"/>
        <end position="274"/>
    </location>
</feature>
<dbReference type="GO" id="GO:0005886">
    <property type="term" value="C:plasma membrane"/>
    <property type="evidence" value="ECO:0007669"/>
    <property type="project" value="UniProtKB-SubCell"/>
</dbReference>
<feature type="transmembrane region" description="Helical" evidence="12">
    <location>
        <begin position="140"/>
        <end position="164"/>
    </location>
</feature>
<keyword evidence="9 12" id="KW-0472">Membrane</keyword>
<accession>A0AAY4E6Q3</accession>
<evidence type="ECO:0000256" key="2">
    <source>
        <dbReference type="ARBA" id="ARBA00006418"/>
    </source>
</evidence>
<organism evidence="13 14">
    <name type="scientific">Denticeps clupeoides</name>
    <name type="common">denticle herring</name>
    <dbReference type="NCBI Taxonomy" id="299321"/>
    <lineage>
        <taxon>Eukaryota</taxon>
        <taxon>Metazoa</taxon>
        <taxon>Chordata</taxon>
        <taxon>Craniata</taxon>
        <taxon>Vertebrata</taxon>
        <taxon>Euteleostomi</taxon>
        <taxon>Actinopterygii</taxon>
        <taxon>Neopterygii</taxon>
        <taxon>Teleostei</taxon>
        <taxon>Clupei</taxon>
        <taxon>Clupeiformes</taxon>
        <taxon>Denticipitoidei</taxon>
        <taxon>Denticipitidae</taxon>
        <taxon>Denticeps</taxon>
    </lineage>
</organism>
<reference evidence="13" key="3">
    <citation type="submission" date="2025-09" db="UniProtKB">
        <authorList>
            <consortium name="Ensembl"/>
        </authorList>
    </citation>
    <scope>IDENTIFICATION</scope>
</reference>
<dbReference type="InterPro" id="IPR004031">
    <property type="entry name" value="PMP22/EMP/MP20/Claudin"/>
</dbReference>
<evidence type="ECO:0000313" key="13">
    <source>
        <dbReference type="Ensembl" id="ENSDCDP00010052606.1"/>
    </source>
</evidence>
<evidence type="ECO:0000256" key="11">
    <source>
        <dbReference type="SAM" id="MobiDB-lite"/>
    </source>
</evidence>
<comment type="similarity">
    <text evidence="2">Belongs to the TMEM182 family.</text>
</comment>
<evidence type="ECO:0000313" key="14">
    <source>
        <dbReference type="Proteomes" id="UP000694580"/>
    </source>
</evidence>
<feature type="transmembrane region" description="Helical" evidence="12">
    <location>
        <begin position="227"/>
        <end position="248"/>
    </location>
</feature>
<evidence type="ECO:0000256" key="7">
    <source>
        <dbReference type="ARBA" id="ARBA00022729"/>
    </source>
</evidence>
<evidence type="ECO:0000256" key="6">
    <source>
        <dbReference type="ARBA" id="ARBA00022692"/>
    </source>
</evidence>
<protein>
    <recommendedName>
        <fullName evidence="3">Transmembrane protein 182</fullName>
    </recommendedName>
</protein>
<dbReference type="GeneTree" id="ENSGT00390000017581"/>
<keyword evidence="6 12" id="KW-0812">Transmembrane</keyword>
<dbReference type="PANTHER" id="PTHR32012:SF0">
    <property type="entry name" value="TRANSMEMBRANE PROTEIN 182"/>
    <property type="match status" value="1"/>
</dbReference>
<dbReference type="GO" id="GO:0007517">
    <property type="term" value="P:muscle organ development"/>
    <property type="evidence" value="ECO:0007669"/>
    <property type="project" value="UniProtKB-KW"/>
</dbReference>
<keyword evidence="10" id="KW-0325">Glycoprotein</keyword>